<dbReference type="PANTHER" id="PTHR34595:SF2">
    <property type="entry name" value="BLR2978 PROTEIN"/>
    <property type="match status" value="1"/>
</dbReference>
<dbReference type="PANTHER" id="PTHR34595">
    <property type="entry name" value="BLR5612 PROTEIN"/>
    <property type="match status" value="1"/>
</dbReference>
<sequence length="874" mass="95264">MAAPDLPDTMPRVSLAIEPQGPEDGAQIPLPLPAGESAAGGTDRARGYQPLPGTFDECVDETGTIRPHWRELVESLTGLGKQEFGDRTARARQLLHDNGVTYNVYGDPRNAARAIELDLVPLVISEAEWAGIEAGLIQRGRLMNALLTDLYGERKVLKDGVLHPGIVECNPDYLRPLAGFRPPADIWLHVYAVDLVRDPEGRWQVVGDRTRTPAGAGYALENRIITSRSLAETYRAMKVKRLAAWFDRLRQTLRNLAPWTRYPRIVLLTPGPYNETYFEHAYLARYLGYTLVEGNDLTVRGNRVFLKTLGGLEPVDVILRRVDDDFCDPLELRGDSSLGVAGLVQAVLAGHVIVANALGSGLVETPALMPFLPALSRHLLDEDLQLPNLDTVWAGERQGRDRLLARGGNYALRPAFPKIGVTPPADTDGWAGHLDDHPYDAIGQAPVRLSTAPCFTAEGARPQPVAMRAFLTATERGFSVMPGALVRIAPTPDRPILRLQQGGLSKDAWVLSSAPVEQFSLLRPPDTTVEVRRQGNNLPSRVADDLYWVGRYAERAEFGVRALRALVQRLTDGGGQAAQEEIGPGATFLAKFGEITPKLAELAVTDRARFDAGLLPHLTDETRSSGFAAMVRRLNMNTGMVRDRLSVDMTRVLLNLHGQITDIGRATPGDYVGLLDCFDSIVASMAALSGLGMENMTRGQAWRFMDLGRRVERALCSVELARELIVGGPGGAGRALDLALEIADSFMTYRARYFTAAQFAPVLDLLLLDEANPRSLARQMWALADHVENLPRERGAFGSGAARLLAQTALAELRAAEIMRLAGTGAGGRHVELEALLDAVNVTLPELSDIISQTYFSHALAVRPGGPIRTVTKP</sequence>
<feature type="domain" description="DUF403" evidence="2">
    <location>
        <begin position="538"/>
        <end position="856"/>
    </location>
</feature>
<name>A0A317E2J5_9PROT</name>
<protein>
    <submittedName>
        <fullName evidence="4">Uncharacterized protein</fullName>
    </submittedName>
</protein>
<dbReference type="Proteomes" id="UP000245461">
    <property type="component" value="Unassembled WGS sequence"/>
</dbReference>
<gene>
    <name evidence="4" type="ORF">DKG74_15350</name>
</gene>
<dbReference type="Pfam" id="PF04168">
    <property type="entry name" value="Alpha-E"/>
    <property type="match status" value="1"/>
</dbReference>
<dbReference type="OrthoDB" id="9804079at2"/>
<dbReference type="AlphaFoldDB" id="A0A317E2J5"/>
<proteinExistence type="predicted"/>
<feature type="domain" description="Circularly permuted ATP-grasp type 2" evidence="3">
    <location>
        <begin position="121"/>
        <end position="489"/>
    </location>
</feature>
<feature type="region of interest" description="Disordered" evidence="1">
    <location>
        <begin position="1"/>
        <end position="52"/>
    </location>
</feature>
<dbReference type="Gene3D" id="3.40.50.11290">
    <property type="match status" value="1"/>
</dbReference>
<organism evidence="4 5">
    <name type="scientific">Zavarzinia aquatilis</name>
    <dbReference type="NCBI Taxonomy" id="2211142"/>
    <lineage>
        <taxon>Bacteria</taxon>
        <taxon>Pseudomonadati</taxon>
        <taxon>Pseudomonadota</taxon>
        <taxon>Alphaproteobacteria</taxon>
        <taxon>Rhodospirillales</taxon>
        <taxon>Zavarziniaceae</taxon>
        <taxon>Zavarzinia</taxon>
    </lineage>
</organism>
<evidence type="ECO:0000256" key="1">
    <source>
        <dbReference type="SAM" id="MobiDB-lite"/>
    </source>
</evidence>
<evidence type="ECO:0000313" key="4">
    <source>
        <dbReference type="EMBL" id="PWR20380.1"/>
    </source>
</evidence>
<dbReference type="InterPro" id="IPR025841">
    <property type="entry name" value="CP_ATPgrasp_2"/>
</dbReference>
<evidence type="ECO:0000259" key="2">
    <source>
        <dbReference type="Pfam" id="PF04168"/>
    </source>
</evidence>
<dbReference type="SUPFAM" id="SSF56059">
    <property type="entry name" value="Glutathione synthetase ATP-binding domain-like"/>
    <property type="match status" value="1"/>
</dbReference>
<evidence type="ECO:0000259" key="3">
    <source>
        <dbReference type="Pfam" id="PF14403"/>
    </source>
</evidence>
<accession>A0A317E2J5</accession>
<comment type="caution">
    <text evidence="4">The sequence shown here is derived from an EMBL/GenBank/DDBJ whole genome shotgun (WGS) entry which is preliminary data.</text>
</comment>
<dbReference type="Pfam" id="PF14403">
    <property type="entry name" value="CP_ATPgrasp_2"/>
    <property type="match status" value="1"/>
</dbReference>
<reference evidence="4 5" key="1">
    <citation type="submission" date="2018-05" db="EMBL/GenBank/DDBJ databases">
        <title>Zavarzinia sp. HR-AS.</title>
        <authorList>
            <person name="Lee Y."/>
            <person name="Jeon C.O."/>
        </authorList>
    </citation>
    <scope>NUCLEOTIDE SEQUENCE [LARGE SCALE GENOMIC DNA]</scope>
    <source>
        <strain evidence="4 5">HR-AS</strain>
    </source>
</reference>
<evidence type="ECO:0000313" key="5">
    <source>
        <dbReference type="Proteomes" id="UP000245461"/>
    </source>
</evidence>
<dbReference type="InterPro" id="IPR007296">
    <property type="entry name" value="DUF403"/>
</dbReference>
<keyword evidence="5" id="KW-1185">Reference proteome</keyword>
<dbReference type="InterPro" id="IPR051680">
    <property type="entry name" value="ATP-dep_Glu-Cys_Ligase-2"/>
</dbReference>
<dbReference type="EMBL" id="QGLE01000009">
    <property type="protein sequence ID" value="PWR20380.1"/>
    <property type="molecule type" value="Genomic_DNA"/>
</dbReference>